<feature type="region of interest" description="Disordered" evidence="4">
    <location>
        <begin position="178"/>
        <end position="220"/>
    </location>
</feature>
<dbReference type="Gene3D" id="3.30.910.20">
    <property type="entry name" value="Skp domain"/>
    <property type="match status" value="1"/>
</dbReference>
<proteinExistence type="inferred from homology"/>
<organism evidence="5 6">
    <name type="scientific">Candidatus Methylacidithermus pantelleriae</name>
    <dbReference type="NCBI Taxonomy" id="2744239"/>
    <lineage>
        <taxon>Bacteria</taxon>
        <taxon>Pseudomonadati</taxon>
        <taxon>Verrucomicrobiota</taxon>
        <taxon>Methylacidiphilae</taxon>
        <taxon>Methylacidiphilales</taxon>
        <taxon>Methylacidiphilaceae</taxon>
        <taxon>Candidatus Methylacidithermus</taxon>
    </lineage>
</organism>
<evidence type="ECO:0000256" key="1">
    <source>
        <dbReference type="ARBA" id="ARBA00009091"/>
    </source>
</evidence>
<comment type="similarity">
    <text evidence="1">Belongs to the Skp family.</text>
</comment>
<feature type="coiled-coil region" evidence="3">
    <location>
        <begin position="91"/>
        <end position="125"/>
    </location>
</feature>
<keyword evidence="2" id="KW-0732">Signal</keyword>
<dbReference type="Pfam" id="PF03938">
    <property type="entry name" value="OmpH"/>
    <property type="match status" value="1"/>
</dbReference>
<dbReference type="Proteomes" id="UP000663859">
    <property type="component" value="Unassembled WGS sequence"/>
</dbReference>
<keyword evidence="6" id="KW-1185">Reference proteome</keyword>
<comment type="caution">
    <text evidence="5">The sequence shown here is derived from an EMBL/GenBank/DDBJ whole genome shotgun (WGS) entry which is preliminary data.</text>
</comment>
<accession>A0A8J2FWZ3</accession>
<dbReference type="EMBL" id="CAJNOB010000044">
    <property type="protein sequence ID" value="CAF0702148.1"/>
    <property type="molecule type" value="Genomic_DNA"/>
</dbReference>
<sequence length="220" mass="24667">MIRRAICLSWVLGLGLLSLEGQGPVRIGIVDYQAIFNQYHKTVHANRVLQAKLASSKARDEELVRQRETCVNQLQRLREASLDPKLSKKDREGLKKAFEQKSKELSEIERKLAEWRTRQNKEIQEYSGKSQLQLMRDVITAVGTEARQRGLDLVVDHQGRVLYVRDPEDLTQAVLGALNVSQPSKPKELGATPPSGEPETKLDPGSTRSTAPEPRALPSP</sequence>
<dbReference type="GO" id="GO:0051082">
    <property type="term" value="F:unfolded protein binding"/>
    <property type="evidence" value="ECO:0007669"/>
    <property type="project" value="InterPro"/>
</dbReference>
<dbReference type="GO" id="GO:0050821">
    <property type="term" value="P:protein stabilization"/>
    <property type="evidence" value="ECO:0007669"/>
    <property type="project" value="TreeGrafter"/>
</dbReference>
<dbReference type="InterPro" id="IPR024930">
    <property type="entry name" value="Skp_dom_sf"/>
</dbReference>
<dbReference type="SUPFAM" id="SSF111384">
    <property type="entry name" value="OmpH-like"/>
    <property type="match status" value="1"/>
</dbReference>
<evidence type="ECO:0000256" key="3">
    <source>
        <dbReference type="SAM" id="Coils"/>
    </source>
</evidence>
<dbReference type="AlphaFoldDB" id="A0A8J2FWZ3"/>
<evidence type="ECO:0000256" key="2">
    <source>
        <dbReference type="ARBA" id="ARBA00022729"/>
    </source>
</evidence>
<dbReference type="RefSeq" id="WP_174583517.1">
    <property type="nucleotide sequence ID" value="NZ_CAJNOB010000044.1"/>
</dbReference>
<evidence type="ECO:0000256" key="4">
    <source>
        <dbReference type="SAM" id="MobiDB-lite"/>
    </source>
</evidence>
<gene>
    <name evidence="5" type="ORF">MPNT_490002</name>
</gene>
<protein>
    <recommendedName>
        <fullName evidence="7">OmpH family outer membrane protein</fullName>
    </recommendedName>
</protein>
<evidence type="ECO:0000313" key="6">
    <source>
        <dbReference type="Proteomes" id="UP000663859"/>
    </source>
</evidence>
<reference evidence="5" key="1">
    <citation type="submission" date="2021-02" db="EMBL/GenBank/DDBJ databases">
        <authorList>
            <person name="Cremers G."/>
            <person name="Picone N."/>
        </authorList>
    </citation>
    <scope>NUCLEOTIDE SEQUENCE</scope>
    <source>
        <strain evidence="5">PQ17</strain>
    </source>
</reference>
<dbReference type="PANTHER" id="PTHR35089">
    <property type="entry name" value="CHAPERONE PROTEIN SKP"/>
    <property type="match status" value="1"/>
</dbReference>
<name>A0A8J2FWZ3_9BACT</name>
<keyword evidence="3" id="KW-0175">Coiled coil</keyword>
<dbReference type="InterPro" id="IPR005632">
    <property type="entry name" value="Chaperone_Skp"/>
</dbReference>
<dbReference type="SMART" id="SM00935">
    <property type="entry name" value="OmpH"/>
    <property type="match status" value="1"/>
</dbReference>
<dbReference type="PANTHER" id="PTHR35089:SF1">
    <property type="entry name" value="CHAPERONE PROTEIN SKP"/>
    <property type="match status" value="1"/>
</dbReference>
<evidence type="ECO:0008006" key="7">
    <source>
        <dbReference type="Google" id="ProtNLM"/>
    </source>
</evidence>
<evidence type="ECO:0000313" key="5">
    <source>
        <dbReference type="EMBL" id="CAF0702148.1"/>
    </source>
</evidence>
<dbReference type="GO" id="GO:0005829">
    <property type="term" value="C:cytosol"/>
    <property type="evidence" value="ECO:0007669"/>
    <property type="project" value="TreeGrafter"/>
</dbReference>